<dbReference type="EMBL" id="VULZ01000013">
    <property type="protein sequence ID" value="MSS15630.1"/>
    <property type="molecule type" value="Genomic_DNA"/>
</dbReference>
<evidence type="ECO:0000313" key="3">
    <source>
        <dbReference type="Proteomes" id="UP000481852"/>
    </source>
</evidence>
<protein>
    <submittedName>
        <fullName evidence="2">Uncharacterized protein</fullName>
    </submittedName>
</protein>
<dbReference type="AlphaFoldDB" id="A0A6L5X5W1"/>
<keyword evidence="1" id="KW-0472">Membrane</keyword>
<sequence length="410" mass="45475">MRSIKKFFLWSFLLNRRFLKKPLFLFILCLIPLTTLLARQIPGESTSLLSVGVCAGQAEDELTARVLAQLTQSDQGSAVRYIRYHNEKQLRQAVFDGDVRLGFLFPKDLSALFSSFAAVPASGTGGALSILGQAFGASDSEAVDKKGMQKNAIRVICGSNDIVTKMEKEQLFGKLYPEIERYVLKAWMDVHADDFSTDKEKRDAWLDRLLSDSTVTGNFFQLSYLNGDLIQDQELNTYYLSPLRGLLAITLILICFAACLFLMQDNQRQLFVWLSPSLRPWLHYLYLLIPVLDGGLFVFIALSVSGVGSGLSELAPFLLYLPAVCGFSNLVRVLTGKMTLLSASIPIVVMGCLFLTPVFFDLQIIPALQAVLPTAFYLRTLHGASTLLPLSLYAAVTSGASILIDWLKNR</sequence>
<evidence type="ECO:0000313" key="2">
    <source>
        <dbReference type="EMBL" id="MSS15630.1"/>
    </source>
</evidence>
<keyword evidence="3" id="KW-1185">Reference proteome</keyword>
<organism evidence="2 3">
    <name type="scientific">Porcincola intestinalis</name>
    <dbReference type="NCBI Taxonomy" id="2606632"/>
    <lineage>
        <taxon>Bacteria</taxon>
        <taxon>Bacillati</taxon>
        <taxon>Bacillota</taxon>
        <taxon>Clostridia</taxon>
        <taxon>Lachnospirales</taxon>
        <taxon>Lachnospiraceae</taxon>
        <taxon>Porcincola</taxon>
    </lineage>
</organism>
<feature type="transmembrane region" description="Helical" evidence="1">
    <location>
        <begin position="243"/>
        <end position="263"/>
    </location>
</feature>
<name>A0A6L5X5W1_9FIRM</name>
<proteinExistence type="predicted"/>
<feature type="transmembrane region" description="Helical" evidence="1">
    <location>
        <begin position="347"/>
        <end position="368"/>
    </location>
</feature>
<dbReference type="RefSeq" id="WP_154526672.1">
    <property type="nucleotide sequence ID" value="NZ_VULZ01000013.1"/>
</dbReference>
<comment type="caution">
    <text evidence="2">The sequence shown here is derived from an EMBL/GenBank/DDBJ whole genome shotgun (WGS) entry which is preliminary data.</text>
</comment>
<evidence type="ECO:0000256" key="1">
    <source>
        <dbReference type="SAM" id="Phobius"/>
    </source>
</evidence>
<feature type="transmembrane region" description="Helical" evidence="1">
    <location>
        <begin position="317"/>
        <end position="335"/>
    </location>
</feature>
<keyword evidence="1" id="KW-0812">Transmembrane</keyword>
<reference evidence="2 3" key="1">
    <citation type="submission" date="2019-08" db="EMBL/GenBank/DDBJ databases">
        <title>In-depth cultivation of the pig gut microbiome towards novel bacterial diversity and tailored functional studies.</title>
        <authorList>
            <person name="Wylensek D."/>
            <person name="Hitch T.C.A."/>
            <person name="Clavel T."/>
        </authorList>
    </citation>
    <scope>NUCLEOTIDE SEQUENCE [LARGE SCALE GENOMIC DNA]</scope>
    <source>
        <strain evidence="2 3">Oil+RF-744-WCA-WT-11</strain>
    </source>
</reference>
<accession>A0A6L5X5W1</accession>
<gene>
    <name evidence="2" type="ORF">FYJ35_11395</name>
</gene>
<feature type="transmembrane region" description="Helical" evidence="1">
    <location>
        <begin position="284"/>
        <end position="305"/>
    </location>
</feature>
<dbReference type="Proteomes" id="UP000481852">
    <property type="component" value="Unassembled WGS sequence"/>
</dbReference>
<keyword evidence="1" id="KW-1133">Transmembrane helix</keyword>
<feature type="transmembrane region" description="Helical" evidence="1">
    <location>
        <begin position="388"/>
        <end position="407"/>
    </location>
</feature>